<comment type="caution">
    <text evidence="1">The sequence shown here is derived from an EMBL/GenBank/DDBJ whole genome shotgun (WGS) entry which is preliminary data.</text>
</comment>
<dbReference type="EMBL" id="BAAALF010000268">
    <property type="protein sequence ID" value="GAA1068854.1"/>
    <property type="molecule type" value="Genomic_DNA"/>
</dbReference>
<evidence type="ECO:0008006" key="3">
    <source>
        <dbReference type="Google" id="ProtNLM"/>
    </source>
</evidence>
<evidence type="ECO:0000313" key="2">
    <source>
        <dbReference type="Proteomes" id="UP001500037"/>
    </source>
</evidence>
<dbReference type="Pfam" id="PF10978">
    <property type="entry name" value="DUF2785"/>
    <property type="match status" value="1"/>
</dbReference>
<accession>A0ABN1T7L9</accession>
<gene>
    <name evidence="1" type="ORF">GCM10009665_73740</name>
</gene>
<organism evidence="1 2">
    <name type="scientific">Kitasatospora nipponensis</name>
    <dbReference type="NCBI Taxonomy" id="258049"/>
    <lineage>
        <taxon>Bacteria</taxon>
        <taxon>Bacillati</taxon>
        <taxon>Actinomycetota</taxon>
        <taxon>Actinomycetes</taxon>
        <taxon>Kitasatosporales</taxon>
        <taxon>Streptomycetaceae</taxon>
        <taxon>Kitasatospora</taxon>
    </lineage>
</organism>
<evidence type="ECO:0000313" key="1">
    <source>
        <dbReference type="EMBL" id="GAA1068854.1"/>
    </source>
</evidence>
<sequence length="241" mass="26575">MTELSQALRSPDPVVRDERAYPALRALIPRLEPQQRLELGDAMAERFEDPQIQARTFAPLILAALVEQGSYAPHWVAAFARWYPAERDLRGYDGELGWLHAVAHGADLLGALGLHSPADPAALLELGAARMLAPAGQLWDAMEDERLGYALARTLTRPELTPAQSVDWLDAVAADFLAGEPGPVPYHASNTLRTLWMLALCAERGVRTERHGDGERRQLTHREAVRGRLVEVLAIISPYLA</sequence>
<name>A0ABN1T7L9_9ACTN</name>
<dbReference type="Proteomes" id="UP001500037">
    <property type="component" value="Unassembled WGS sequence"/>
</dbReference>
<dbReference type="InterPro" id="IPR021247">
    <property type="entry name" value="DUF2785"/>
</dbReference>
<reference evidence="1 2" key="1">
    <citation type="journal article" date="2019" name="Int. J. Syst. Evol. Microbiol.">
        <title>The Global Catalogue of Microorganisms (GCM) 10K type strain sequencing project: providing services to taxonomists for standard genome sequencing and annotation.</title>
        <authorList>
            <consortium name="The Broad Institute Genomics Platform"/>
            <consortium name="The Broad Institute Genome Sequencing Center for Infectious Disease"/>
            <person name="Wu L."/>
            <person name="Ma J."/>
        </authorList>
    </citation>
    <scope>NUCLEOTIDE SEQUENCE [LARGE SCALE GENOMIC DNA]</scope>
    <source>
        <strain evidence="1 2">JCM 13004</strain>
    </source>
</reference>
<proteinExistence type="predicted"/>
<protein>
    <recommendedName>
        <fullName evidence="3">DUF2785 domain-containing protein</fullName>
    </recommendedName>
</protein>
<keyword evidence="2" id="KW-1185">Reference proteome</keyword>